<reference evidence="1" key="1">
    <citation type="submission" date="2020-11" db="EMBL/GenBank/DDBJ databases">
        <authorList>
            <consortium name="DOE Joint Genome Institute"/>
            <person name="Ahrendt S."/>
            <person name="Riley R."/>
            <person name="Andreopoulos W."/>
            <person name="Labutti K."/>
            <person name="Pangilinan J."/>
            <person name="Ruiz-Duenas F.J."/>
            <person name="Barrasa J.M."/>
            <person name="Sanchez-Garcia M."/>
            <person name="Camarero S."/>
            <person name="Miyauchi S."/>
            <person name="Serrano A."/>
            <person name="Linde D."/>
            <person name="Babiker R."/>
            <person name="Drula E."/>
            <person name="Ayuso-Fernandez I."/>
            <person name="Pacheco R."/>
            <person name="Padilla G."/>
            <person name="Ferreira P."/>
            <person name="Barriuso J."/>
            <person name="Kellner H."/>
            <person name="Castanera R."/>
            <person name="Alfaro M."/>
            <person name="Ramirez L."/>
            <person name="Pisabarro A.G."/>
            <person name="Kuo A."/>
            <person name="Tritt A."/>
            <person name="Lipzen A."/>
            <person name="He G."/>
            <person name="Yan M."/>
            <person name="Ng V."/>
            <person name="Cullen D."/>
            <person name="Martin F."/>
            <person name="Rosso M.-N."/>
            <person name="Henrissat B."/>
            <person name="Hibbett D."/>
            <person name="Martinez A.T."/>
            <person name="Grigoriev I.V."/>
        </authorList>
    </citation>
    <scope>NUCLEOTIDE SEQUENCE</scope>
    <source>
        <strain evidence="1">ATCC 90797</strain>
    </source>
</reference>
<proteinExistence type="predicted"/>
<dbReference type="Proteomes" id="UP000807025">
    <property type="component" value="Unassembled WGS sequence"/>
</dbReference>
<protein>
    <submittedName>
        <fullName evidence="1">Uncharacterized protein</fullName>
    </submittedName>
</protein>
<name>A0A9P6AAB7_PLEER</name>
<gene>
    <name evidence="1" type="ORF">BDN71DRAFT_1263754</name>
</gene>
<organism evidence="1 2">
    <name type="scientific">Pleurotus eryngii</name>
    <name type="common">Boletus of the steppes</name>
    <dbReference type="NCBI Taxonomy" id="5323"/>
    <lineage>
        <taxon>Eukaryota</taxon>
        <taxon>Fungi</taxon>
        <taxon>Dikarya</taxon>
        <taxon>Basidiomycota</taxon>
        <taxon>Agaricomycotina</taxon>
        <taxon>Agaricomycetes</taxon>
        <taxon>Agaricomycetidae</taxon>
        <taxon>Agaricales</taxon>
        <taxon>Pleurotineae</taxon>
        <taxon>Pleurotaceae</taxon>
        <taxon>Pleurotus</taxon>
    </lineage>
</organism>
<evidence type="ECO:0000313" key="1">
    <source>
        <dbReference type="EMBL" id="KAF9500071.1"/>
    </source>
</evidence>
<dbReference type="EMBL" id="MU154529">
    <property type="protein sequence ID" value="KAF9500071.1"/>
    <property type="molecule type" value="Genomic_DNA"/>
</dbReference>
<keyword evidence="2" id="KW-1185">Reference proteome</keyword>
<evidence type="ECO:0000313" key="2">
    <source>
        <dbReference type="Proteomes" id="UP000807025"/>
    </source>
</evidence>
<dbReference type="AlphaFoldDB" id="A0A9P6AAB7"/>
<accession>A0A9P6AAB7</accession>
<comment type="caution">
    <text evidence="1">The sequence shown here is derived from an EMBL/GenBank/DDBJ whole genome shotgun (WGS) entry which is preliminary data.</text>
</comment>
<sequence>MIPSALFYLSTDLTIALDRHRILTSVLLLKDIPWGTLLEPSPPPPLQRCHQLTFPMVSHQTSRHNPPVSCYHSKRVSLKKSLLESAKDSRIDENFAKLIVVCKRADHPPSSNGCEHFSHRSSSQARCVVAHTTRHFYACHSGPCQASHASCSSSPSQHEVYPSAFPWNRSPII</sequence>